<name>A0A9X1X0P4_9SPHI</name>
<dbReference type="SMART" id="SM00138">
    <property type="entry name" value="MeTrc"/>
    <property type="match status" value="1"/>
</dbReference>
<dbReference type="PRINTS" id="PR00996">
    <property type="entry name" value="CHERMTFRASE"/>
</dbReference>
<protein>
    <submittedName>
        <fullName evidence="2">Protein-glutamate O-methyltransferase CheR</fullName>
    </submittedName>
</protein>
<dbReference type="Pfam" id="PF01739">
    <property type="entry name" value="CheR"/>
    <property type="match status" value="1"/>
</dbReference>
<evidence type="ECO:0000313" key="2">
    <source>
        <dbReference type="EMBL" id="MCJ8208631.1"/>
    </source>
</evidence>
<evidence type="ECO:0000259" key="1">
    <source>
        <dbReference type="PROSITE" id="PS50123"/>
    </source>
</evidence>
<dbReference type="AlphaFoldDB" id="A0A9X1X0P4"/>
<feature type="domain" description="CheR-type methyltransferase" evidence="1">
    <location>
        <begin position="1"/>
        <end position="252"/>
    </location>
</feature>
<dbReference type="GO" id="GO:0008757">
    <property type="term" value="F:S-adenosylmethionine-dependent methyltransferase activity"/>
    <property type="evidence" value="ECO:0007669"/>
    <property type="project" value="InterPro"/>
</dbReference>
<organism evidence="2 3">
    <name type="scientific">Mucilaginibacter straminoryzae</name>
    <dbReference type="NCBI Taxonomy" id="2932774"/>
    <lineage>
        <taxon>Bacteria</taxon>
        <taxon>Pseudomonadati</taxon>
        <taxon>Bacteroidota</taxon>
        <taxon>Sphingobacteriia</taxon>
        <taxon>Sphingobacteriales</taxon>
        <taxon>Sphingobacteriaceae</taxon>
        <taxon>Mucilaginibacter</taxon>
    </lineage>
</organism>
<dbReference type="PROSITE" id="PS50123">
    <property type="entry name" value="CHER"/>
    <property type="match status" value="1"/>
</dbReference>
<dbReference type="InterPro" id="IPR000780">
    <property type="entry name" value="CheR_MeTrfase"/>
</dbReference>
<dbReference type="RefSeq" id="WP_245128460.1">
    <property type="nucleotide sequence ID" value="NZ_JALJEJ010000001.1"/>
</dbReference>
<evidence type="ECO:0000313" key="3">
    <source>
        <dbReference type="Proteomes" id="UP001139450"/>
    </source>
</evidence>
<accession>A0A9X1X0P4</accession>
<dbReference type="PANTHER" id="PTHR24422:SF8">
    <property type="entry name" value="CHEMOTAXIS PROTEIN"/>
    <property type="match status" value="1"/>
</dbReference>
<dbReference type="Gene3D" id="3.40.50.150">
    <property type="entry name" value="Vaccinia Virus protein VP39"/>
    <property type="match status" value="1"/>
</dbReference>
<dbReference type="SUPFAM" id="SSF47757">
    <property type="entry name" value="Chemotaxis receptor methyltransferase CheR, N-terminal domain"/>
    <property type="match status" value="1"/>
</dbReference>
<dbReference type="InterPro" id="IPR022642">
    <property type="entry name" value="CheR_C"/>
</dbReference>
<dbReference type="SUPFAM" id="SSF53335">
    <property type="entry name" value="S-adenosyl-L-methionine-dependent methyltransferases"/>
    <property type="match status" value="1"/>
</dbReference>
<dbReference type="PANTHER" id="PTHR24422">
    <property type="entry name" value="CHEMOTAXIS PROTEIN METHYLTRANSFERASE"/>
    <property type="match status" value="1"/>
</dbReference>
<sequence length="276" mass="31996">MPNSRFVVTAEEMTELVALVNKLYDFDFSQYSKASFKRRLVRLMELKRLTFYDLKHELVNSPAFFQEFLDEITVNVTEMFRDPAFYKSLLTQVLPYLNSFNRVNIWSAGCSTGEELYSISILLKEAGLKNKTLLYGTDINTSVIKTAKKGIYQLSKVKSYAANYQATGLPGSITQHFTMMYDAAIIQAELKQYTTFSVHNLLSDGVFNQFHLISCRNVFIYFEPALQEKILGLFYESLVPFGFLCLGSRETLRSDYFRKKFRVIDQQQNIYQKITQ</sequence>
<comment type="caution">
    <text evidence="2">The sequence shown here is derived from an EMBL/GenBank/DDBJ whole genome shotgun (WGS) entry which is preliminary data.</text>
</comment>
<dbReference type="Proteomes" id="UP001139450">
    <property type="component" value="Unassembled WGS sequence"/>
</dbReference>
<proteinExistence type="predicted"/>
<dbReference type="Pfam" id="PF03705">
    <property type="entry name" value="CheR_N"/>
    <property type="match status" value="1"/>
</dbReference>
<keyword evidence="3" id="KW-1185">Reference proteome</keyword>
<dbReference type="EMBL" id="JALJEJ010000001">
    <property type="protein sequence ID" value="MCJ8208631.1"/>
    <property type="molecule type" value="Genomic_DNA"/>
</dbReference>
<reference evidence="2" key="1">
    <citation type="submission" date="2022-04" db="EMBL/GenBank/DDBJ databases">
        <title>Mucilaginibacter sp. RS28 isolated from freshwater.</title>
        <authorList>
            <person name="Ko S.-R."/>
        </authorList>
    </citation>
    <scope>NUCLEOTIDE SEQUENCE</scope>
    <source>
        <strain evidence="2">RS28</strain>
    </source>
</reference>
<dbReference type="InterPro" id="IPR022641">
    <property type="entry name" value="CheR_N"/>
</dbReference>
<dbReference type="InterPro" id="IPR050903">
    <property type="entry name" value="Bact_Chemotaxis_MeTrfase"/>
</dbReference>
<gene>
    <name evidence="2" type="ORF">MUY27_02850</name>
</gene>
<dbReference type="InterPro" id="IPR029063">
    <property type="entry name" value="SAM-dependent_MTases_sf"/>
</dbReference>